<dbReference type="EMBL" id="JAJEPW010000002">
    <property type="protein sequence ID" value="MCC2128210.1"/>
    <property type="molecule type" value="Genomic_DNA"/>
</dbReference>
<dbReference type="Gene3D" id="1.10.1740.10">
    <property type="match status" value="1"/>
</dbReference>
<dbReference type="PANTHER" id="PTHR43133:SF8">
    <property type="entry name" value="RNA POLYMERASE SIGMA FACTOR HI_1459-RELATED"/>
    <property type="match status" value="1"/>
</dbReference>
<proteinExistence type="inferred from homology"/>
<dbReference type="Gene3D" id="1.10.10.10">
    <property type="entry name" value="Winged helix-like DNA-binding domain superfamily/Winged helix DNA-binding domain"/>
    <property type="match status" value="1"/>
</dbReference>
<dbReference type="GO" id="GO:0016987">
    <property type="term" value="F:sigma factor activity"/>
    <property type="evidence" value="ECO:0007669"/>
    <property type="project" value="UniProtKB-KW"/>
</dbReference>
<gene>
    <name evidence="8" type="ORF">LKD37_01530</name>
</gene>
<evidence type="ECO:0000313" key="9">
    <source>
        <dbReference type="Proteomes" id="UP001199319"/>
    </source>
</evidence>
<feature type="chain" id="PRO_5041937968" evidence="6">
    <location>
        <begin position="16"/>
        <end position="191"/>
    </location>
</feature>
<accession>A0AAE3DDB2</accession>
<evidence type="ECO:0000256" key="4">
    <source>
        <dbReference type="ARBA" id="ARBA00023125"/>
    </source>
</evidence>
<feature type="signal peptide" evidence="6">
    <location>
        <begin position="1"/>
        <end position="15"/>
    </location>
</feature>
<dbReference type="PANTHER" id="PTHR43133">
    <property type="entry name" value="RNA POLYMERASE ECF-TYPE SIGMA FACTO"/>
    <property type="match status" value="1"/>
</dbReference>
<protein>
    <submittedName>
        <fullName evidence="8">RNA polymerase sigma factor</fullName>
    </submittedName>
</protein>
<keyword evidence="5" id="KW-0804">Transcription</keyword>
<dbReference type="Pfam" id="PF04542">
    <property type="entry name" value="Sigma70_r2"/>
    <property type="match status" value="1"/>
</dbReference>
<organism evidence="8 9">
    <name type="scientific">Brotocaccenecus cirricatena</name>
    <dbReference type="NCBI Taxonomy" id="3064195"/>
    <lineage>
        <taxon>Bacteria</taxon>
        <taxon>Bacillati</taxon>
        <taxon>Bacillota</taxon>
        <taxon>Clostridia</taxon>
        <taxon>Eubacteriales</taxon>
        <taxon>Oscillospiraceae</taxon>
        <taxon>Brotocaccenecus</taxon>
    </lineage>
</organism>
<evidence type="ECO:0000256" key="2">
    <source>
        <dbReference type="ARBA" id="ARBA00023015"/>
    </source>
</evidence>
<dbReference type="InterPro" id="IPR014284">
    <property type="entry name" value="RNA_pol_sigma-70_dom"/>
</dbReference>
<evidence type="ECO:0000256" key="6">
    <source>
        <dbReference type="SAM" id="SignalP"/>
    </source>
</evidence>
<evidence type="ECO:0000256" key="3">
    <source>
        <dbReference type="ARBA" id="ARBA00023082"/>
    </source>
</evidence>
<evidence type="ECO:0000313" key="8">
    <source>
        <dbReference type="EMBL" id="MCC2128210.1"/>
    </source>
</evidence>
<dbReference type="Proteomes" id="UP001199319">
    <property type="component" value="Unassembled WGS sequence"/>
</dbReference>
<sequence length="191" mass="21827">MYLFCAMGLIFPAAAAFVAASLNQRAYSGGNQICHTIAYNILRNKEDAEECANDTYLGAWSSIPPQRPNRLSIYLGKITRNLALNRYKRYTAEKRGHGQVVLALSELEACVPSETTVEQTIEENELAAAIDRFLYAKPKLNRNIFVRRYYHLYAIRDIADAYGMSESKVTSLLFRMRNELRRFLEKEGIML</sequence>
<feature type="domain" description="RNA polymerase sigma-70 region 2" evidence="7">
    <location>
        <begin position="35"/>
        <end position="90"/>
    </location>
</feature>
<comment type="similarity">
    <text evidence="1">Belongs to the sigma-70 factor family. ECF subfamily.</text>
</comment>
<dbReference type="InterPro" id="IPR013325">
    <property type="entry name" value="RNA_pol_sigma_r2"/>
</dbReference>
<dbReference type="InterPro" id="IPR036388">
    <property type="entry name" value="WH-like_DNA-bd_sf"/>
</dbReference>
<comment type="caution">
    <text evidence="8">The sequence shown here is derived from an EMBL/GenBank/DDBJ whole genome shotgun (WGS) entry which is preliminary data.</text>
</comment>
<evidence type="ECO:0000256" key="1">
    <source>
        <dbReference type="ARBA" id="ARBA00010641"/>
    </source>
</evidence>
<evidence type="ECO:0000259" key="7">
    <source>
        <dbReference type="Pfam" id="PF04542"/>
    </source>
</evidence>
<dbReference type="InterPro" id="IPR039425">
    <property type="entry name" value="RNA_pol_sigma-70-like"/>
</dbReference>
<reference evidence="8" key="1">
    <citation type="submission" date="2021-10" db="EMBL/GenBank/DDBJ databases">
        <title>Anaerobic single-cell dispensing facilitates the cultivation of human gut bacteria.</title>
        <authorList>
            <person name="Afrizal A."/>
        </authorList>
    </citation>
    <scope>NUCLEOTIDE SEQUENCE</scope>
    <source>
        <strain evidence="8">CLA-AA-H272</strain>
    </source>
</reference>
<keyword evidence="9" id="KW-1185">Reference proteome</keyword>
<dbReference type="AlphaFoldDB" id="A0AAE3DDB2"/>
<dbReference type="GO" id="GO:0006352">
    <property type="term" value="P:DNA-templated transcription initiation"/>
    <property type="evidence" value="ECO:0007669"/>
    <property type="project" value="InterPro"/>
</dbReference>
<name>A0AAE3DDB2_9FIRM</name>
<keyword evidence="2" id="KW-0805">Transcription regulation</keyword>
<keyword evidence="6" id="KW-0732">Signal</keyword>
<dbReference type="GO" id="GO:0003677">
    <property type="term" value="F:DNA binding"/>
    <property type="evidence" value="ECO:0007669"/>
    <property type="project" value="UniProtKB-KW"/>
</dbReference>
<dbReference type="InterPro" id="IPR013324">
    <property type="entry name" value="RNA_pol_sigma_r3/r4-like"/>
</dbReference>
<dbReference type="InterPro" id="IPR007627">
    <property type="entry name" value="RNA_pol_sigma70_r2"/>
</dbReference>
<dbReference type="SUPFAM" id="SSF88659">
    <property type="entry name" value="Sigma3 and sigma4 domains of RNA polymerase sigma factors"/>
    <property type="match status" value="1"/>
</dbReference>
<dbReference type="NCBIfam" id="TIGR02937">
    <property type="entry name" value="sigma70-ECF"/>
    <property type="match status" value="1"/>
</dbReference>
<keyword evidence="4" id="KW-0238">DNA-binding</keyword>
<evidence type="ECO:0000256" key="5">
    <source>
        <dbReference type="ARBA" id="ARBA00023163"/>
    </source>
</evidence>
<dbReference type="SUPFAM" id="SSF88946">
    <property type="entry name" value="Sigma2 domain of RNA polymerase sigma factors"/>
    <property type="match status" value="1"/>
</dbReference>
<keyword evidence="3" id="KW-0731">Sigma factor</keyword>
<dbReference type="RefSeq" id="WP_302927625.1">
    <property type="nucleotide sequence ID" value="NZ_JAJEPW010000002.1"/>
</dbReference>